<reference evidence="1 2" key="1">
    <citation type="journal article" date="2020" name="Cell">
        <title>Large-Scale Comparative Analyses of Tick Genomes Elucidate Their Genetic Diversity and Vector Capacities.</title>
        <authorList>
            <consortium name="Tick Genome and Microbiome Consortium (TIGMIC)"/>
            <person name="Jia N."/>
            <person name="Wang J."/>
            <person name="Shi W."/>
            <person name="Du L."/>
            <person name="Sun Y."/>
            <person name="Zhan W."/>
            <person name="Jiang J.F."/>
            <person name="Wang Q."/>
            <person name="Zhang B."/>
            <person name="Ji P."/>
            <person name="Bell-Sakyi L."/>
            <person name="Cui X.M."/>
            <person name="Yuan T.T."/>
            <person name="Jiang B.G."/>
            <person name="Yang W.F."/>
            <person name="Lam T.T."/>
            <person name="Chang Q.C."/>
            <person name="Ding S.J."/>
            <person name="Wang X.J."/>
            <person name="Zhu J.G."/>
            <person name="Ruan X.D."/>
            <person name="Zhao L."/>
            <person name="Wei J.T."/>
            <person name="Ye R.Z."/>
            <person name="Que T.C."/>
            <person name="Du C.H."/>
            <person name="Zhou Y.H."/>
            <person name="Cheng J.X."/>
            <person name="Dai P.F."/>
            <person name="Guo W.B."/>
            <person name="Han X.H."/>
            <person name="Huang E.J."/>
            <person name="Li L.F."/>
            <person name="Wei W."/>
            <person name="Gao Y.C."/>
            <person name="Liu J.Z."/>
            <person name="Shao H.Z."/>
            <person name="Wang X."/>
            <person name="Wang C.C."/>
            <person name="Yang T.C."/>
            <person name="Huo Q.B."/>
            <person name="Li W."/>
            <person name="Chen H.Y."/>
            <person name="Chen S.E."/>
            <person name="Zhou L.G."/>
            <person name="Ni X.B."/>
            <person name="Tian J.H."/>
            <person name="Sheng Y."/>
            <person name="Liu T."/>
            <person name="Pan Y.S."/>
            <person name="Xia L.Y."/>
            <person name="Li J."/>
            <person name="Zhao F."/>
            <person name="Cao W.C."/>
        </authorList>
    </citation>
    <scope>NUCLEOTIDE SEQUENCE [LARGE SCALE GENOMIC DNA]</scope>
    <source>
        <strain evidence="1">Iper-2018</strain>
    </source>
</reference>
<gene>
    <name evidence="1" type="ORF">HPB47_012480</name>
</gene>
<name>A0AC60NTG6_IXOPE</name>
<keyword evidence="2" id="KW-1185">Reference proteome</keyword>
<comment type="caution">
    <text evidence="1">The sequence shown here is derived from an EMBL/GenBank/DDBJ whole genome shotgun (WGS) entry which is preliminary data.</text>
</comment>
<accession>A0AC60NTG6</accession>
<dbReference type="EMBL" id="JABSTQ010011526">
    <property type="protein sequence ID" value="KAG0410397.1"/>
    <property type="molecule type" value="Genomic_DNA"/>
</dbReference>
<evidence type="ECO:0000313" key="2">
    <source>
        <dbReference type="Proteomes" id="UP000805193"/>
    </source>
</evidence>
<proteinExistence type="predicted"/>
<evidence type="ECO:0000313" key="1">
    <source>
        <dbReference type="EMBL" id="KAG0410397.1"/>
    </source>
</evidence>
<sequence>MDARMEQPAMSSVAPPPVQNHGEPRAAKRRRLSPRGQVCGAFMRVVTVCIACRLVRGRAPTTASPLERVRERGCSPRTDLVYSELGRTVG</sequence>
<organism evidence="1 2">
    <name type="scientific">Ixodes persulcatus</name>
    <name type="common">Taiga tick</name>
    <dbReference type="NCBI Taxonomy" id="34615"/>
    <lineage>
        <taxon>Eukaryota</taxon>
        <taxon>Metazoa</taxon>
        <taxon>Ecdysozoa</taxon>
        <taxon>Arthropoda</taxon>
        <taxon>Chelicerata</taxon>
        <taxon>Arachnida</taxon>
        <taxon>Acari</taxon>
        <taxon>Parasitiformes</taxon>
        <taxon>Ixodida</taxon>
        <taxon>Ixodoidea</taxon>
        <taxon>Ixodidae</taxon>
        <taxon>Ixodinae</taxon>
        <taxon>Ixodes</taxon>
    </lineage>
</organism>
<dbReference type="Proteomes" id="UP000805193">
    <property type="component" value="Unassembled WGS sequence"/>
</dbReference>
<protein>
    <submittedName>
        <fullName evidence="1">Uncharacterized protein</fullName>
    </submittedName>
</protein>